<keyword evidence="2" id="KW-1185">Reference proteome</keyword>
<protein>
    <submittedName>
        <fullName evidence="1">Uncharacterized protein</fullName>
    </submittedName>
</protein>
<sequence length="73" mass="8522">CDEGGLKHSPAARFSRSPLPPLLFRRSRFVDHQHICARIMLFSKERNVTDDKSLHTHVLHRRNTYLLCTTHTV</sequence>
<evidence type="ECO:0000313" key="1">
    <source>
        <dbReference type="EMBL" id="PHJ20749.1"/>
    </source>
</evidence>
<comment type="caution">
    <text evidence="1">The sequence shown here is derived from an EMBL/GenBank/DDBJ whole genome shotgun (WGS) entry which is preliminary data.</text>
</comment>
<dbReference type="AlphaFoldDB" id="A0A2C6KVA5"/>
<feature type="non-terminal residue" evidence="1">
    <location>
        <position position="1"/>
    </location>
</feature>
<evidence type="ECO:0000313" key="2">
    <source>
        <dbReference type="Proteomes" id="UP000221165"/>
    </source>
</evidence>
<dbReference type="Proteomes" id="UP000221165">
    <property type="component" value="Unassembled WGS sequence"/>
</dbReference>
<organism evidence="1 2">
    <name type="scientific">Cystoisospora suis</name>
    <dbReference type="NCBI Taxonomy" id="483139"/>
    <lineage>
        <taxon>Eukaryota</taxon>
        <taxon>Sar</taxon>
        <taxon>Alveolata</taxon>
        <taxon>Apicomplexa</taxon>
        <taxon>Conoidasida</taxon>
        <taxon>Coccidia</taxon>
        <taxon>Eucoccidiorida</taxon>
        <taxon>Eimeriorina</taxon>
        <taxon>Sarcocystidae</taxon>
        <taxon>Cystoisospora</taxon>
    </lineage>
</organism>
<proteinExistence type="predicted"/>
<name>A0A2C6KVA5_9APIC</name>
<accession>A0A2C6KVA5</accession>
<reference evidence="1 2" key="1">
    <citation type="journal article" date="2017" name="Int. J. Parasitol.">
        <title>The genome of the protozoan parasite Cystoisospora suis and a reverse vaccinology approach to identify vaccine candidates.</title>
        <authorList>
            <person name="Palmieri N."/>
            <person name="Shrestha A."/>
            <person name="Ruttkowski B."/>
            <person name="Beck T."/>
            <person name="Vogl C."/>
            <person name="Tomley F."/>
            <person name="Blake D.P."/>
            <person name="Joachim A."/>
        </authorList>
    </citation>
    <scope>NUCLEOTIDE SEQUENCE [LARGE SCALE GENOMIC DNA]</scope>
    <source>
        <strain evidence="1 2">Wien I</strain>
    </source>
</reference>
<gene>
    <name evidence="1" type="ORF">CSUI_005414</name>
</gene>
<dbReference type="RefSeq" id="XP_067922435.1">
    <property type="nucleotide sequence ID" value="XM_068065590.1"/>
</dbReference>
<dbReference type="GeneID" id="94428801"/>
<dbReference type="VEuPathDB" id="ToxoDB:CSUI_005414"/>
<dbReference type="EMBL" id="MIGC01002623">
    <property type="protein sequence ID" value="PHJ20749.1"/>
    <property type="molecule type" value="Genomic_DNA"/>
</dbReference>